<evidence type="ECO:0000313" key="8">
    <source>
        <dbReference type="EMBL" id="CAK9214707.1"/>
    </source>
</evidence>
<dbReference type="PROSITE" id="PS51294">
    <property type="entry name" value="HTH_MYB"/>
    <property type="match status" value="1"/>
</dbReference>
<dbReference type="Pfam" id="PF14379">
    <property type="entry name" value="Myb_CC_LHEQLE"/>
    <property type="match status" value="1"/>
</dbReference>
<dbReference type="SMART" id="SM00184">
    <property type="entry name" value="RING"/>
    <property type="match status" value="1"/>
</dbReference>
<evidence type="ECO:0000256" key="4">
    <source>
        <dbReference type="PROSITE-ProRule" id="PRU00175"/>
    </source>
</evidence>
<dbReference type="NCBIfam" id="TIGR01557">
    <property type="entry name" value="myb_SHAQKYF"/>
    <property type="match status" value="1"/>
</dbReference>
<accession>A0ABP0U7T8</accession>
<protein>
    <recommendedName>
        <fullName evidence="10">HTH myb-type domain-containing protein</fullName>
    </recommendedName>
</protein>
<dbReference type="Gene3D" id="1.10.10.60">
    <property type="entry name" value="Homeodomain-like"/>
    <property type="match status" value="1"/>
</dbReference>
<dbReference type="SUPFAM" id="SSF57850">
    <property type="entry name" value="RING/U-box"/>
    <property type="match status" value="1"/>
</dbReference>
<keyword evidence="4" id="KW-0862">Zinc</keyword>
<dbReference type="PROSITE" id="PS50089">
    <property type="entry name" value="ZF_RING_2"/>
    <property type="match status" value="1"/>
</dbReference>
<dbReference type="PANTHER" id="PTHR31499:SF79">
    <property type="entry name" value="HTH MYB-TYPE DOMAIN-CONTAINING PROTEIN"/>
    <property type="match status" value="1"/>
</dbReference>
<feature type="region of interest" description="Disordered" evidence="5">
    <location>
        <begin position="257"/>
        <end position="287"/>
    </location>
</feature>
<dbReference type="Proteomes" id="UP001497512">
    <property type="component" value="Chromosome 2"/>
</dbReference>
<dbReference type="InterPro" id="IPR046955">
    <property type="entry name" value="PHR1-like"/>
</dbReference>
<dbReference type="Pfam" id="PF13639">
    <property type="entry name" value="zf-RING_2"/>
    <property type="match status" value="1"/>
</dbReference>
<feature type="region of interest" description="Disordered" evidence="5">
    <location>
        <begin position="212"/>
        <end position="240"/>
    </location>
</feature>
<evidence type="ECO:0000256" key="2">
    <source>
        <dbReference type="ARBA" id="ARBA00023163"/>
    </source>
</evidence>
<dbReference type="EMBL" id="OZ019894">
    <property type="protein sequence ID" value="CAK9214707.1"/>
    <property type="molecule type" value="Genomic_DNA"/>
</dbReference>
<feature type="region of interest" description="Disordered" evidence="5">
    <location>
        <begin position="667"/>
        <end position="686"/>
    </location>
</feature>
<dbReference type="CDD" id="cd16474">
    <property type="entry name" value="RING-H2_RNF111-like"/>
    <property type="match status" value="1"/>
</dbReference>
<evidence type="ECO:0000256" key="5">
    <source>
        <dbReference type="SAM" id="MobiDB-lite"/>
    </source>
</evidence>
<evidence type="ECO:0000259" key="6">
    <source>
        <dbReference type="PROSITE" id="PS50089"/>
    </source>
</evidence>
<sequence length="1001" mass="109454">MYQTTKFSASSSLMPQRPGGQAVEPWAPTPAGAGGPSFSAGSPGISGGTAAAAKQRLRWTPELHERFVDAVTQLGGPDRATPKGVLKVMGVQGLTIYHVKSHLQKYRLAKYIPDSLSDGGISDKKNPADMFPSLEPTSGFQITEALRMQMEVQKRLHEQLEVQRNLQLRIEAQGKYLQQIMEEQQKLNTINNADLELGLASGSSNVPAAVITEQEGEEGERPVTMDQGEIRPPGNSSEAAGAEIVQKVGMGLRLYTGKERAQSHDSSDSGDDSGRQRTRSWIPGLDKQKFSHAASSIDRENIDGNSYVSRLGKELSVAGSSSAEYRLPEENGTEIEKCETPRTRLLLPSLNHSRISGQSGVLLAEQQHIGNDAVASSGDVSGFPVDDKKLHSLREKKKRKQVEMHIAVGESSDPQGPLIHQPQAVAAGSDEEILQPAVGLTSLTLNNAWSRQLEHATSVDKTGDMGRRKRLKEHAGDLSLSNAASVMQEVVDLSSPSPDTHGIRSGHARLLHNEPEGRVTSPEHALNGHKTEGSEELLMGGHSTRSARTSVPRNPRLWYGSSSQALGSSAMAQYSNSNKLGHFAGLFIQGSDVPNSSSGVFSGRELHLGSGREVSQDVIDLASDDGRSQLEMWSSFPYDHSGEPGPSQHSGVSVPRRSNQRHLYGYAQRARSRVNPQEPIDLEEDYPLRNDIRQSISWDGNSVQALAEPYNLRSNQRVNTGASRNSSSLEPEYSNDLPVQEDGSQSDTERSRQLAEDERLARELQDSFVSEAVVADQSPDDEVLARMLQEEENLHGRRLPIMYPGASEMQEFLAEMGNQREARRAWRTGLTQAQTEQSDFSASTSRVAHLPVYGRSAALSRTRSLYPAFSASINVEQTRAQLAMALQMRYAALDAFQQQLPVGLQLAHLDRDFNENDYEMLLALDTDNDAHRGASQESIGLLPVTTIAPTDVCDESCSICLEVPAAGDVVRRLPCMHAFHKQCIDKWLHRQAVCPVCKAHI</sequence>
<dbReference type="InterPro" id="IPR009057">
    <property type="entry name" value="Homeodomain-like_sf"/>
</dbReference>
<dbReference type="InterPro" id="IPR006447">
    <property type="entry name" value="Myb_dom_plants"/>
</dbReference>
<feature type="compositionally biased region" description="Polar residues" evidence="5">
    <location>
        <begin position="714"/>
        <end position="729"/>
    </location>
</feature>
<keyword evidence="2" id="KW-0804">Transcription</keyword>
<feature type="region of interest" description="Disordered" evidence="5">
    <location>
        <begin position="634"/>
        <end position="657"/>
    </location>
</feature>
<dbReference type="SUPFAM" id="SSF46689">
    <property type="entry name" value="Homeodomain-like"/>
    <property type="match status" value="1"/>
</dbReference>
<evidence type="ECO:0008006" key="10">
    <source>
        <dbReference type="Google" id="ProtNLM"/>
    </source>
</evidence>
<evidence type="ECO:0000259" key="7">
    <source>
        <dbReference type="PROSITE" id="PS51294"/>
    </source>
</evidence>
<dbReference type="InterPro" id="IPR001005">
    <property type="entry name" value="SANT/Myb"/>
</dbReference>
<organism evidence="8 9">
    <name type="scientific">Sphagnum troendelagicum</name>
    <dbReference type="NCBI Taxonomy" id="128251"/>
    <lineage>
        <taxon>Eukaryota</taxon>
        <taxon>Viridiplantae</taxon>
        <taxon>Streptophyta</taxon>
        <taxon>Embryophyta</taxon>
        <taxon>Bryophyta</taxon>
        <taxon>Sphagnophytina</taxon>
        <taxon>Sphagnopsida</taxon>
        <taxon>Sphagnales</taxon>
        <taxon>Sphagnaceae</taxon>
        <taxon>Sphagnum</taxon>
    </lineage>
</organism>
<keyword evidence="4" id="KW-0863">Zinc-finger</keyword>
<evidence type="ECO:0000313" key="9">
    <source>
        <dbReference type="Proteomes" id="UP001497512"/>
    </source>
</evidence>
<feature type="domain" description="HTH myb-type" evidence="7">
    <location>
        <begin position="51"/>
        <end position="111"/>
    </location>
</feature>
<evidence type="ECO:0000256" key="3">
    <source>
        <dbReference type="ARBA" id="ARBA00023242"/>
    </source>
</evidence>
<feature type="region of interest" description="Disordered" evidence="5">
    <location>
        <begin position="714"/>
        <end position="759"/>
    </location>
</feature>
<keyword evidence="4" id="KW-0479">Metal-binding</keyword>
<feature type="compositionally biased region" description="Polar residues" evidence="5">
    <location>
        <begin position="1"/>
        <end position="14"/>
    </location>
</feature>
<dbReference type="InterPro" id="IPR013083">
    <property type="entry name" value="Znf_RING/FYVE/PHD"/>
</dbReference>
<reference evidence="8" key="1">
    <citation type="submission" date="2024-02" db="EMBL/GenBank/DDBJ databases">
        <authorList>
            <consortium name="ELIXIR-Norway"/>
            <consortium name="Elixir Norway"/>
        </authorList>
    </citation>
    <scope>NUCLEOTIDE SEQUENCE</scope>
</reference>
<keyword evidence="3" id="KW-0539">Nucleus</keyword>
<feature type="domain" description="RING-type" evidence="6">
    <location>
        <begin position="957"/>
        <end position="998"/>
    </location>
</feature>
<feature type="compositionally biased region" description="Basic and acidic residues" evidence="5">
    <location>
        <begin position="257"/>
        <end position="275"/>
    </location>
</feature>
<dbReference type="InterPro" id="IPR017930">
    <property type="entry name" value="Myb_dom"/>
</dbReference>
<dbReference type="Gene3D" id="3.30.40.10">
    <property type="entry name" value="Zinc/RING finger domain, C3HC4 (zinc finger)"/>
    <property type="match status" value="1"/>
</dbReference>
<dbReference type="InterPro" id="IPR025756">
    <property type="entry name" value="Myb_CC_LHEQLE"/>
</dbReference>
<dbReference type="Pfam" id="PF00249">
    <property type="entry name" value="Myb_DNA-binding"/>
    <property type="match status" value="1"/>
</dbReference>
<keyword evidence="1" id="KW-0805">Transcription regulation</keyword>
<feature type="region of interest" description="Disordered" evidence="5">
    <location>
        <begin position="1"/>
        <end position="53"/>
    </location>
</feature>
<keyword evidence="9" id="KW-1185">Reference proteome</keyword>
<evidence type="ECO:0000256" key="1">
    <source>
        <dbReference type="ARBA" id="ARBA00023015"/>
    </source>
</evidence>
<dbReference type="InterPro" id="IPR001841">
    <property type="entry name" value="Znf_RING"/>
</dbReference>
<dbReference type="PANTHER" id="PTHR31499">
    <property type="entry name" value="MYB FAMILY TRANSCRIPTION FACTOR PHL11"/>
    <property type="match status" value="1"/>
</dbReference>
<gene>
    <name evidence="8" type="ORF">CSSPTR1EN2_LOCUS12366</name>
</gene>
<proteinExistence type="predicted"/>
<feature type="compositionally biased region" description="Basic and acidic residues" evidence="5">
    <location>
        <begin position="747"/>
        <end position="759"/>
    </location>
</feature>
<name>A0ABP0U7T8_9BRYO</name>